<sequence>MPQKRKLIFDTDPGVDDAMALQFLLAAPQLELIGLTTVFGNGPVDLTTTNALRLLDLAGRTDIPVARGADKPLRVPFEGGALHVHGDDAQGNTFAPPSQHTAISLSAAEFLVQQIKAQPGELTIVAVGPLTNLALALQLDPTIANDVVDVVIMGGNAFCSGNITPAAEANVWSDPDAADLVFGANWRVTMIGLDVTHRVNLTGATIAELAKLPGAFNQYVAATIPFYQAFYERVNNIDGLYVHDSTAIAYLLAPELFDCKQYPVRVDTSAGISRGKTWPSLGESDLEEGEALLPWKNRPLVNIAVGVRGEGVVQLMMDTLRPHPRPLPVMKG</sequence>
<dbReference type="PANTHER" id="PTHR12304">
    <property type="entry name" value="INOSINE-URIDINE PREFERRING NUCLEOSIDE HYDROLASE"/>
    <property type="match status" value="1"/>
</dbReference>
<dbReference type="GO" id="GO:0005829">
    <property type="term" value="C:cytosol"/>
    <property type="evidence" value="ECO:0007669"/>
    <property type="project" value="TreeGrafter"/>
</dbReference>
<dbReference type="GO" id="GO:0008477">
    <property type="term" value="F:purine nucleosidase activity"/>
    <property type="evidence" value="ECO:0007669"/>
    <property type="project" value="TreeGrafter"/>
</dbReference>
<evidence type="ECO:0000256" key="2">
    <source>
        <dbReference type="ARBA" id="ARBA00023295"/>
    </source>
</evidence>
<dbReference type="EMBL" id="CP014263">
    <property type="protein sequence ID" value="AQG78733.1"/>
    <property type="molecule type" value="Genomic_DNA"/>
</dbReference>
<dbReference type="Pfam" id="PF01156">
    <property type="entry name" value="IU_nuc_hydro"/>
    <property type="match status" value="1"/>
</dbReference>
<dbReference type="STRING" id="1178516.AWR27_04930"/>
<organism evidence="4 5">
    <name type="scientific">Spirosoma montaniterrae</name>
    <dbReference type="NCBI Taxonomy" id="1178516"/>
    <lineage>
        <taxon>Bacteria</taxon>
        <taxon>Pseudomonadati</taxon>
        <taxon>Bacteroidota</taxon>
        <taxon>Cytophagia</taxon>
        <taxon>Cytophagales</taxon>
        <taxon>Cytophagaceae</taxon>
        <taxon>Spirosoma</taxon>
    </lineage>
</organism>
<dbReference type="KEGG" id="smon:AWR27_04930"/>
<dbReference type="SUPFAM" id="SSF53590">
    <property type="entry name" value="Nucleoside hydrolase"/>
    <property type="match status" value="1"/>
</dbReference>
<accession>A0A1P9WTT0</accession>
<gene>
    <name evidence="4" type="ORF">AWR27_04930</name>
</gene>
<evidence type="ECO:0000259" key="3">
    <source>
        <dbReference type="Pfam" id="PF01156"/>
    </source>
</evidence>
<protein>
    <recommendedName>
        <fullName evidence="3">Inosine/uridine-preferring nucleoside hydrolase domain-containing protein</fullName>
    </recommendedName>
</protein>
<dbReference type="Gene3D" id="3.90.245.10">
    <property type="entry name" value="Ribonucleoside hydrolase-like"/>
    <property type="match status" value="1"/>
</dbReference>
<keyword evidence="2" id="KW-0326">Glycosidase</keyword>
<dbReference type="PANTHER" id="PTHR12304:SF4">
    <property type="entry name" value="URIDINE NUCLEOSIDASE"/>
    <property type="match status" value="1"/>
</dbReference>
<name>A0A1P9WTT0_9BACT</name>
<keyword evidence="5" id="KW-1185">Reference proteome</keyword>
<dbReference type="CDD" id="cd02650">
    <property type="entry name" value="nuc_hydro_CaPnhB"/>
    <property type="match status" value="1"/>
</dbReference>
<evidence type="ECO:0000256" key="1">
    <source>
        <dbReference type="ARBA" id="ARBA00022801"/>
    </source>
</evidence>
<evidence type="ECO:0000313" key="4">
    <source>
        <dbReference type="EMBL" id="AQG78733.1"/>
    </source>
</evidence>
<dbReference type="Proteomes" id="UP000187941">
    <property type="component" value="Chromosome"/>
</dbReference>
<feature type="domain" description="Inosine/uridine-preferring nucleoside hydrolase" evidence="3">
    <location>
        <begin position="7"/>
        <end position="312"/>
    </location>
</feature>
<proteinExistence type="predicted"/>
<dbReference type="InterPro" id="IPR036452">
    <property type="entry name" value="Ribo_hydro-like"/>
</dbReference>
<dbReference type="OrthoDB" id="9797882at2"/>
<keyword evidence="1" id="KW-0378">Hydrolase</keyword>
<dbReference type="GO" id="GO:0006152">
    <property type="term" value="P:purine nucleoside catabolic process"/>
    <property type="evidence" value="ECO:0007669"/>
    <property type="project" value="TreeGrafter"/>
</dbReference>
<dbReference type="RefSeq" id="WP_077130175.1">
    <property type="nucleotide sequence ID" value="NZ_CP014263.1"/>
</dbReference>
<dbReference type="AlphaFoldDB" id="A0A1P9WTT0"/>
<reference evidence="4 5" key="1">
    <citation type="submission" date="2016-01" db="EMBL/GenBank/DDBJ databases">
        <authorList>
            <person name="Oliw E.H."/>
        </authorList>
    </citation>
    <scope>NUCLEOTIDE SEQUENCE [LARGE SCALE GENOMIC DNA]</scope>
    <source>
        <strain evidence="4 5">DY10</strain>
    </source>
</reference>
<dbReference type="InterPro" id="IPR001910">
    <property type="entry name" value="Inosine/uridine_hydrolase_dom"/>
</dbReference>
<evidence type="ECO:0000313" key="5">
    <source>
        <dbReference type="Proteomes" id="UP000187941"/>
    </source>
</evidence>
<dbReference type="InterPro" id="IPR023186">
    <property type="entry name" value="IUNH"/>
</dbReference>